<organism evidence="1 2">
    <name type="scientific">Trichinella nelsoni</name>
    <dbReference type="NCBI Taxonomy" id="6336"/>
    <lineage>
        <taxon>Eukaryota</taxon>
        <taxon>Metazoa</taxon>
        <taxon>Ecdysozoa</taxon>
        <taxon>Nematoda</taxon>
        <taxon>Enoplea</taxon>
        <taxon>Dorylaimia</taxon>
        <taxon>Trichinellida</taxon>
        <taxon>Trichinellidae</taxon>
        <taxon>Trichinella</taxon>
    </lineage>
</organism>
<evidence type="ECO:0000313" key="2">
    <source>
        <dbReference type="Proteomes" id="UP000054630"/>
    </source>
</evidence>
<sequence length="72" mass="8093">MPSVNKDSVKASSNGENLTISNPRKIAIRMLNCANVDMVCRNSYSLTAVKRYQNRKLLAHNAFLVTENCCQF</sequence>
<comment type="caution">
    <text evidence="1">The sequence shown here is derived from an EMBL/GenBank/DDBJ whole genome shotgun (WGS) entry which is preliminary data.</text>
</comment>
<dbReference type="Proteomes" id="UP000054630">
    <property type="component" value="Unassembled WGS sequence"/>
</dbReference>
<dbReference type="AlphaFoldDB" id="A0A0V0S391"/>
<gene>
    <name evidence="1" type="ORF">T07_9246</name>
</gene>
<keyword evidence="2" id="KW-1185">Reference proteome</keyword>
<accession>A0A0V0S391</accession>
<reference evidence="1 2" key="1">
    <citation type="submission" date="2015-01" db="EMBL/GenBank/DDBJ databases">
        <title>Evolution of Trichinella species and genotypes.</title>
        <authorList>
            <person name="Korhonen P.K."/>
            <person name="Edoardo P."/>
            <person name="Giuseppe L.R."/>
            <person name="Gasser R.B."/>
        </authorList>
    </citation>
    <scope>NUCLEOTIDE SEQUENCE [LARGE SCALE GENOMIC DNA]</scope>
    <source>
        <strain evidence="1">ISS37</strain>
    </source>
</reference>
<name>A0A0V0S391_9BILA</name>
<protein>
    <submittedName>
        <fullName evidence="1">Uncharacterized protein</fullName>
    </submittedName>
</protein>
<evidence type="ECO:0000313" key="1">
    <source>
        <dbReference type="EMBL" id="KRX21216.1"/>
    </source>
</evidence>
<proteinExistence type="predicted"/>
<dbReference type="OrthoDB" id="5915381at2759"/>
<dbReference type="EMBL" id="JYDL01000041">
    <property type="protein sequence ID" value="KRX21216.1"/>
    <property type="molecule type" value="Genomic_DNA"/>
</dbReference>